<reference evidence="2 3" key="1">
    <citation type="journal article" date="2020" name="Cell">
        <title>Large-Scale Comparative Analyses of Tick Genomes Elucidate Their Genetic Diversity and Vector Capacities.</title>
        <authorList>
            <consortium name="Tick Genome and Microbiome Consortium (TIGMIC)"/>
            <person name="Jia N."/>
            <person name="Wang J."/>
            <person name="Shi W."/>
            <person name="Du L."/>
            <person name="Sun Y."/>
            <person name="Zhan W."/>
            <person name="Jiang J.F."/>
            <person name="Wang Q."/>
            <person name="Zhang B."/>
            <person name="Ji P."/>
            <person name="Bell-Sakyi L."/>
            <person name="Cui X.M."/>
            <person name="Yuan T.T."/>
            <person name="Jiang B.G."/>
            <person name="Yang W.F."/>
            <person name="Lam T.T."/>
            <person name="Chang Q.C."/>
            <person name="Ding S.J."/>
            <person name="Wang X.J."/>
            <person name="Zhu J.G."/>
            <person name="Ruan X.D."/>
            <person name="Zhao L."/>
            <person name="Wei J.T."/>
            <person name="Ye R.Z."/>
            <person name="Que T.C."/>
            <person name="Du C.H."/>
            <person name="Zhou Y.H."/>
            <person name="Cheng J.X."/>
            <person name="Dai P.F."/>
            <person name="Guo W.B."/>
            <person name="Han X.H."/>
            <person name="Huang E.J."/>
            <person name="Li L.F."/>
            <person name="Wei W."/>
            <person name="Gao Y.C."/>
            <person name="Liu J.Z."/>
            <person name="Shao H.Z."/>
            <person name="Wang X."/>
            <person name="Wang C.C."/>
            <person name="Yang T.C."/>
            <person name="Huo Q.B."/>
            <person name="Li W."/>
            <person name="Chen H.Y."/>
            <person name="Chen S.E."/>
            <person name="Zhou L.G."/>
            <person name="Ni X.B."/>
            <person name="Tian J.H."/>
            <person name="Sheng Y."/>
            <person name="Liu T."/>
            <person name="Pan Y.S."/>
            <person name="Xia L.Y."/>
            <person name="Li J."/>
            <person name="Zhao F."/>
            <person name="Cao W.C."/>
        </authorList>
    </citation>
    <scope>NUCLEOTIDE SEQUENCE [LARGE SCALE GENOMIC DNA]</scope>
    <source>
        <strain evidence="2">HaeL-2018</strain>
    </source>
</reference>
<dbReference type="PANTHER" id="PTHR46609:SF8">
    <property type="entry name" value="YQAJ VIRAL RECOMBINASE DOMAIN-CONTAINING PROTEIN"/>
    <property type="match status" value="1"/>
</dbReference>
<dbReference type="InterPro" id="IPR019080">
    <property type="entry name" value="YqaJ_viral_recombinase"/>
</dbReference>
<organism evidence="2 3">
    <name type="scientific">Haemaphysalis longicornis</name>
    <name type="common">Bush tick</name>
    <dbReference type="NCBI Taxonomy" id="44386"/>
    <lineage>
        <taxon>Eukaryota</taxon>
        <taxon>Metazoa</taxon>
        <taxon>Ecdysozoa</taxon>
        <taxon>Arthropoda</taxon>
        <taxon>Chelicerata</taxon>
        <taxon>Arachnida</taxon>
        <taxon>Acari</taxon>
        <taxon>Parasitiformes</taxon>
        <taxon>Ixodida</taxon>
        <taxon>Ixodoidea</taxon>
        <taxon>Ixodidae</taxon>
        <taxon>Haemaphysalinae</taxon>
        <taxon>Haemaphysalis</taxon>
    </lineage>
</organism>
<dbReference type="Gene3D" id="3.90.320.10">
    <property type="match status" value="1"/>
</dbReference>
<evidence type="ECO:0000259" key="1">
    <source>
        <dbReference type="Pfam" id="PF09588"/>
    </source>
</evidence>
<dbReference type="Pfam" id="PF09588">
    <property type="entry name" value="YqaJ"/>
    <property type="match status" value="1"/>
</dbReference>
<name>A0A9J6H5V7_HAELO</name>
<dbReference type="SUPFAM" id="SSF52980">
    <property type="entry name" value="Restriction endonuclease-like"/>
    <property type="match status" value="1"/>
</dbReference>
<gene>
    <name evidence="2" type="ORF">HPB48_023255</name>
</gene>
<dbReference type="InterPro" id="IPR051703">
    <property type="entry name" value="NF-kappa-B_Signaling_Reg"/>
</dbReference>
<feature type="domain" description="YqaJ viral recombinase" evidence="1">
    <location>
        <begin position="134"/>
        <end position="249"/>
    </location>
</feature>
<comment type="caution">
    <text evidence="2">The sequence shown here is derived from an EMBL/GenBank/DDBJ whole genome shotgun (WGS) entry which is preliminary data.</text>
</comment>
<dbReference type="CDD" id="cd22343">
    <property type="entry name" value="PDDEXK_lambda_exonuclease-like"/>
    <property type="match status" value="1"/>
</dbReference>
<dbReference type="InterPro" id="IPR011335">
    <property type="entry name" value="Restrct_endonuc-II-like"/>
</dbReference>
<sequence>MSALPAEGAHRHGPVCPPLFFFATESVCPNEDRARSEFTRPRVKSVCPNEDRARSEFTRPRVSAPSPPAIDRITEVRPPKTRKGAICDILKLAEQAGNQLSRQHVFEMLCKQYSADNIQAIERITTGESQNKCWFDHRIGMNTASVVHNVYPRVHTIQTKMGPHDVRAFLKLVMRESKVTTTDMRRGVELEGAAKSAYLSQNKKHNNLLIHDRGVCVLQHRPFLVPSPDGAGSCACCPASLIEVICPKSLVCYGSDPMLLKEKSRYFS</sequence>
<dbReference type="PANTHER" id="PTHR46609">
    <property type="entry name" value="EXONUCLEASE, PHAGE-TYPE/RECB, C-TERMINAL DOMAIN-CONTAINING PROTEIN"/>
    <property type="match status" value="1"/>
</dbReference>
<dbReference type="AlphaFoldDB" id="A0A9J6H5V7"/>
<keyword evidence="3" id="KW-1185">Reference proteome</keyword>
<dbReference type="Proteomes" id="UP000821853">
    <property type="component" value="Unassembled WGS sequence"/>
</dbReference>
<accession>A0A9J6H5V7</accession>
<dbReference type="VEuPathDB" id="VectorBase:HLOH_060114"/>
<dbReference type="OrthoDB" id="6618799at2759"/>
<dbReference type="EMBL" id="JABSTR010000201">
    <property type="protein sequence ID" value="KAH9382699.1"/>
    <property type="molecule type" value="Genomic_DNA"/>
</dbReference>
<dbReference type="InterPro" id="IPR011604">
    <property type="entry name" value="PDDEXK-like_dom_sf"/>
</dbReference>
<proteinExistence type="predicted"/>
<evidence type="ECO:0000313" key="2">
    <source>
        <dbReference type="EMBL" id="KAH9382699.1"/>
    </source>
</evidence>
<dbReference type="GO" id="GO:0006281">
    <property type="term" value="P:DNA repair"/>
    <property type="evidence" value="ECO:0007669"/>
    <property type="project" value="UniProtKB-ARBA"/>
</dbReference>
<evidence type="ECO:0000313" key="3">
    <source>
        <dbReference type="Proteomes" id="UP000821853"/>
    </source>
</evidence>
<protein>
    <recommendedName>
        <fullName evidence="1">YqaJ viral recombinase domain-containing protein</fullName>
    </recommendedName>
</protein>